<dbReference type="PANTHER" id="PTHR10696">
    <property type="entry name" value="GAMMA-BUTYROBETAINE HYDROXYLASE-RELATED"/>
    <property type="match status" value="1"/>
</dbReference>
<reference evidence="5" key="1">
    <citation type="submission" date="2022-02" db="EMBL/GenBank/DDBJ databases">
        <authorList>
            <person name="Giguere J D."/>
        </authorList>
    </citation>
    <scope>NUCLEOTIDE SEQUENCE</scope>
    <source>
        <strain evidence="5">CCAP 1055/1</strain>
    </source>
</reference>
<keyword evidence="2" id="KW-0045">Antibiotic biosynthesis</keyword>
<organism evidence="5">
    <name type="scientific">Phaeodactylum tricornutum</name>
    <name type="common">Diatom</name>
    <dbReference type="NCBI Taxonomy" id="2850"/>
    <lineage>
        <taxon>Eukaryota</taxon>
        <taxon>Sar</taxon>
        <taxon>Stramenopiles</taxon>
        <taxon>Ochrophyta</taxon>
        <taxon>Bacillariophyta</taxon>
        <taxon>Bacillariophyceae</taxon>
        <taxon>Bacillariophycidae</taxon>
        <taxon>Naviculales</taxon>
        <taxon>Phaeodactylaceae</taxon>
        <taxon>Phaeodactylum</taxon>
    </lineage>
</organism>
<dbReference type="EMBL" id="OU594951">
    <property type="protein sequence ID" value="CAG9278161.1"/>
    <property type="molecule type" value="Genomic_DNA"/>
</dbReference>
<proteinExistence type="predicted"/>
<keyword evidence="1" id="KW-0560">Oxidoreductase</keyword>
<dbReference type="Gene3D" id="3.60.130.10">
    <property type="entry name" value="Clavaminate synthase-like"/>
    <property type="match status" value="1"/>
</dbReference>
<dbReference type="Proteomes" id="UP000836788">
    <property type="component" value="Chromosome 10"/>
</dbReference>
<dbReference type="AlphaFoldDB" id="A0A8J9X085"/>
<protein>
    <recommendedName>
        <fullName evidence="4">TauD/TfdA-like domain-containing protein</fullName>
    </recommendedName>
</protein>
<dbReference type="SUPFAM" id="SSF51197">
    <property type="entry name" value="Clavaminate synthase-like"/>
    <property type="match status" value="1"/>
</dbReference>
<dbReference type="GO" id="GO:0017000">
    <property type="term" value="P:antibiotic biosynthetic process"/>
    <property type="evidence" value="ECO:0007669"/>
    <property type="project" value="UniProtKB-KW"/>
</dbReference>
<evidence type="ECO:0000259" key="4">
    <source>
        <dbReference type="Pfam" id="PF02668"/>
    </source>
</evidence>
<evidence type="ECO:0000256" key="1">
    <source>
        <dbReference type="ARBA" id="ARBA00023002"/>
    </source>
</evidence>
<evidence type="ECO:0000256" key="2">
    <source>
        <dbReference type="ARBA" id="ARBA00023194"/>
    </source>
</evidence>
<sequence>MKVSYPATVIAMLCLLLLTNVNSFATRRTKAFSPFPLSGAGLTTVGKTLVSLPYQSTNNENAKWVHSSDEAVAEAYAVPKKIVEKPSISLNSVKMYLLPTAQKDGSKSEYPLVISPKSDASQAFLTQFLERNRQWVDAALLSFGAVLFRGFDIDTVEKIETSIRSFEPNLNNSYRGTSPRNAQEGSRYIFSAAEVPSTYPIAQHLEMSFLPSPPKRLFFGALKAPKVVGGETSLADFRRVYRDIPVKLRNKLDAKKLRYTRTHQRTGSRFTSDVASMQSWEDVFGMSDKTEVEQMARDENMPVRWEGRNHDTFVSEFVSEPFQLHPETKEAVWFNHVQVFHWTSFPAELLLAFLRTKEWRFLARSIAVGLQSMLLYGMLGKKMALNVTFGDGTPISLLEMHQIRSAIRRNMVFNRWQQGDLIMIDNFSTSHGRQPTYDKGRKVVVAWSDPLEKRNEMVAENA</sequence>
<dbReference type="InterPro" id="IPR003819">
    <property type="entry name" value="TauD/TfdA-like"/>
</dbReference>
<accession>A0A8J9X085</accession>
<dbReference type="Pfam" id="PF02668">
    <property type="entry name" value="TauD"/>
    <property type="match status" value="1"/>
</dbReference>
<dbReference type="GO" id="GO:0016491">
    <property type="term" value="F:oxidoreductase activity"/>
    <property type="evidence" value="ECO:0007669"/>
    <property type="project" value="UniProtKB-KW"/>
</dbReference>
<keyword evidence="3" id="KW-0732">Signal</keyword>
<name>A0A8J9X085_PHATR</name>
<gene>
    <name evidence="5" type="ORF">PTTT1_LOCUS6049</name>
</gene>
<feature type="chain" id="PRO_5035431123" description="TauD/TfdA-like domain-containing protein" evidence="3">
    <location>
        <begin position="24"/>
        <end position="462"/>
    </location>
</feature>
<feature type="signal peptide" evidence="3">
    <location>
        <begin position="1"/>
        <end position="23"/>
    </location>
</feature>
<evidence type="ECO:0000256" key="3">
    <source>
        <dbReference type="SAM" id="SignalP"/>
    </source>
</evidence>
<dbReference type="PANTHER" id="PTHR10696:SF56">
    <property type="entry name" value="TAUD_TFDA-LIKE DOMAIN-CONTAINING PROTEIN"/>
    <property type="match status" value="1"/>
</dbReference>
<dbReference type="InterPro" id="IPR050411">
    <property type="entry name" value="AlphaKG_dependent_hydroxylases"/>
</dbReference>
<evidence type="ECO:0000313" key="5">
    <source>
        <dbReference type="EMBL" id="CAG9278161.1"/>
    </source>
</evidence>
<dbReference type="InterPro" id="IPR042098">
    <property type="entry name" value="TauD-like_sf"/>
</dbReference>
<feature type="domain" description="TauD/TfdA-like" evidence="4">
    <location>
        <begin position="126"/>
        <end position="447"/>
    </location>
</feature>